<dbReference type="CDD" id="cd09874">
    <property type="entry name" value="PIN_MT3492-like"/>
    <property type="match status" value="1"/>
</dbReference>
<keyword evidence="2" id="KW-0479">Metal-binding</keyword>
<dbReference type="InterPro" id="IPR029060">
    <property type="entry name" value="PIN-like_dom_sf"/>
</dbReference>
<keyword evidence="1" id="KW-0540">Nuclease</keyword>
<proteinExistence type="predicted"/>
<dbReference type="Proteomes" id="UP000247892">
    <property type="component" value="Unassembled WGS sequence"/>
</dbReference>
<gene>
    <name evidence="6" type="ORF">BA062_16280</name>
</gene>
<accession>A0A318M8Z6</accession>
<evidence type="ECO:0000313" key="6">
    <source>
        <dbReference type="EMBL" id="PXY34134.1"/>
    </source>
</evidence>
<dbReference type="Pfam" id="PF01850">
    <property type="entry name" value="PIN"/>
    <property type="match status" value="1"/>
</dbReference>
<sequence length="132" mass="14191">MPDEPDYEELATLLYDSGHRVLTSELTRVEFASAVATARNVGRIQDAQPALAQFDGDSTAGVLTLVPFVPRTVLSAAYRLASEHHTLRTLDALHLAVALHDTAALVGGEPVTFVTREARQAEVAKANGLEVR</sequence>
<dbReference type="OrthoDB" id="5186703at2"/>
<dbReference type="Gene3D" id="3.40.50.1010">
    <property type="entry name" value="5'-nuclease"/>
    <property type="match status" value="1"/>
</dbReference>
<dbReference type="EMBL" id="MASU01000006">
    <property type="protein sequence ID" value="PXY34134.1"/>
    <property type="molecule type" value="Genomic_DNA"/>
</dbReference>
<keyword evidence="7" id="KW-1185">Reference proteome</keyword>
<evidence type="ECO:0000259" key="5">
    <source>
        <dbReference type="Pfam" id="PF01850"/>
    </source>
</evidence>
<comment type="caution">
    <text evidence="6">The sequence shown here is derived from an EMBL/GenBank/DDBJ whole genome shotgun (WGS) entry which is preliminary data.</text>
</comment>
<evidence type="ECO:0000256" key="2">
    <source>
        <dbReference type="ARBA" id="ARBA00022723"/>
    </source>
</evidence>
<dbReference type="GO" id="GO:0046872">
    <property type="term" value="F:metal ion binding"/>
    <property type="evidence" value="ECO:0007669"/>
    <property type="project" value="UniProtKB-KW"/>
</dbReference>
<keyword evidence="3" id="KW-0378">Hydrolase</keyword>
<dbReference type="GO" id="GO:0004518">
    <property type="term" value="F:nuclease activity"/>
    <property type="evidence" value="ECO:0007669"/>
    <property type="project" value="UniProtKB-KW"/>
</dbReference>
<keyword evidence="4" id="KW-0460">Magnesium</keyword>
<dbReference type="GO" id="GO:0016787">
    <property type="term" value="F:hydrolase activity"/>
    <property type="evidence" value="ECO:0007669"/>
    <property type="project" value="UniProtKB-KW"/>
</dbReference>
<dbReference type="SUPFAM" id="SSF88723">
    <property type="entry name" value="PIN domain-like"/>
    <property type="match status" value="1"/>
</dbReference>
<feature type="domain" description="PIN" evidence="5">
    <location>
        <begin position="3"/>
        <end position="123"/>
    </location>
</feature>
<evidence type="ECO:0000256" key="3">
    <source>
        <dbReference type="ARBA" id="ARBA00022801"/>
    </source>
</evidence>
<organism evidence="6 7">
    <name type="scientific">Prauserella flavalba</name>
    <dbReference type="NCBI Taxonomy" id="1477506"/>
    <lineage>
        <taxon>Bacteria</taxon>
        <taxon>Bacillati</taxon>
        <taxon>Actinomycetota</taxon>
        <taxon>Actinomycetes</taxon>
        <taxon>Pseudonocardiales</taxon>
        <taxon>Pseudonocardiaceae</taxon>
        <taxon>Prauserella</taxon>
    </lineage>
</organism>
<dbReference type="InterPro" id="IPR002716">
    <property type="entry name" value="PIN_dom"/>
</dbReference>
<evidence type="ECO:0000256" key="4">
    <source>
        <dbReference type="ARBA" id="ARBA00022842"/>
    </source>
</evidence>
<evidence type="ECO:0000256" key="1">
    <source>
        <dbReference type="ARBA" id="ARBA00022722"/>
    </source>
</evidence>
<protein>
    <submittedName>
        <fullName evidence="6">PIN domain-containing protein</fullName>
    </submittedName>
</protein>
<name>A0A318M8Z6_9PSEU</name>
<reference evidence="6 7" key="1">
    <citation type="submission" date="2016-07" db="EMBL/GenBank/DDBJ databases">
        <title>Draft genome sequence of Prauserella sp. YIM 121212, isolated from alkaline soil.</title>
        <authorList>
            <person name="Ruckert C."/>
            <person name="Albersmeier A."/>
            <person name="Jiang C.-L."/>
            <person name="Jiang Y."/>
            <person name="Kalinowski J."/>
            <person name="Schneider O."/>
            <person name="Winkler A."/>
            <person name="Zotchev S.B."/>
        </authorList>
    </citation>
    <scope>NUCLEOTIDE SEQUENCE [LARGE SCALE GENOMIC DNA]</scope>
    <source>
        <strain evidence="6 7">YIM 121212</strain>
    </source>
</reference>
<dbReference type="AlphaFoldDB" id="A0A318M8Z6"/>
<evidence type="ECO:0000313" key="7">
    <source>
        <dbReference type="Proteomes" id="UP000247892"/>
    </source>
</evidence>